<proteinExistence type="predicted"/>
<sequence length="181" mass="21009">MSHPVFVHSDSKRLWLPASYQYLLPQLRKAASIVEETPRCQKILRGERIEALSTDEHPMFRIICRDSNFMSYPVVVDGKTFAVQQNEDGGKKERHKRFNEKYWAICTKALEQRASAMQNLKWHFPTEPKPTSLTTDLVTYELDFDATSVSGEALRYRGFCRFSSISEFEIDLKPRSLINSK</sequence>
<comment type="caution">
    <text evidence="1">The sequence shown here is derived from an EMBL/GenBank/DDBJ whole genome shotgun (WGS) entry which is preliminary data.</text>
</comment>
<accession>A0AA37T7J0</accession>
<name>A0AA37T7J0_9GAMM</name>
<gene>
    <name evidence="1" type="ORF">GCM10007877_09550</name>
</gene>
<dbReference type="AlphaFoldDB" id="A0AA37T7J0"/>
<dbReference type="RefSeq" id="WP_232594495.1">
    <property type="nucleotide sequence ID" value="NZ_BSPD01000027.1"/>
</dbReference>
<evidence type="ECO:0000313" key="1">
    <source>
        <dbReference type="EMBL" id="GLS25241.1"/>
    </source>
</evidence>
<reference evidence="1 2" key="1">
    <citation type="journal article" date="2014" name="Int. J. Syst. Evol. Microbiol.">
        <title>Complete genome sequence of Corynebacterium casei LMG S-19264T (=DSM 44701T), isolated from a smear-ripened cheese.</title>
        <authorList>
            <consortium name="US DOE Joint Genome Institute (JGI-PGF)"/>
            <person name="Walter F."/>
            <person name="Albersmeier A."/>
            <person name="Kalinowski J."/>
            <person name="Ruckert C."/>
        </authorList>
    </citation>
    <scope>NUCLEOTIDE SEQUENCE [LARGE SCALE GENOMIC DNA]</scope>
    <source>
        <strain evidence="1 2">NBRC 110095</strain>
    </source>
</reference>
<dbReference type="Proteomes" id="UP001156870">
    <property type="component" value="Unassembled WGS sequence"/>
</dbReference>
<protein>
    <submittedName>
        <fullName evidence="1">Uncharacterized protein</fullName>
    </submittedName>
</protein>
<evidence type="ECO:0000313" key="2">
    <source>
        <dbReference type="Proteomes" id="UP001156870"/>
    </source>
</evidence>
<dbReference type="EMBL" id="BSPD01000027">
    <property type="protein sequence ID" value="GLS25241.1"/>
    <property type="molecule type" value="Genomic_DNA"/>
</dbReference>
<organism evidence="1 2">
    <name type="scientific">Marinibactrum halimedae</name>
    <dbReference type="NCBI Taxonomy" id="1444977"/>
    <lineage>
        <taxon>Bacteria</taxon>
        <taxon>Pseudomonadati</taxon>
        <taxon>Pseudomonadota</taxon>
        <taxon>Gammaproteobacteria</taxon>
        <taxon>Cellvibrionales</taxon>
        <taxon>Cellvibrionaceae</taxon>
        <taxon>Marinibactrum</taxon>
    </lineage>
</organism>
<keyword evidence="2" id="KW-1185">Reference proteome</keyword>